<accession>A0AAV2SNH6</accession>
<feature type="non-terminal residue" evidence="3">
    <location>
        <position position="290"/>
    </location>
</feature>
<comment type="caution">
    <text evidence="3">The sequence shown here is derived from an EMBL/GenBank/DDBJ whole genome shotgun (WGS) entry which is preliminary data.</text>
</comment>
<protein>
    <submittedName>
        <fullName evidence="3">Uncharacterized protein</fullName>
    </submittedName>
</protein>
<keyword evidence="2" id="KW-0732">Signal</keyword>
<reference evidence="3 4" key="1">
    <citation type="submission" date="2024-05" db="EMBL/GenBank/DDBJ databases">
        <authorList>
            <person name="Wallberg A."/>
        </authorList>
    </citation>
    <scope>NUCLEOTIDE SEQUENCE [LARGE SCALE GENOMIC DNA]</scope>
</reference>
<dbReference type="EMBL" id="CAXKWB010105745">
    <property type="protein sequence ID" value="CAL4228568.1"/>
    <property type="molecule type" value="Genomic_DNA"/>
</dbReference>
<dbReference type="AlphaFoldDB" id="A0AAV2SNH6"/>
<feature type="signal peptide" evidence="2">
    <location>
        <begin position="1"/>
        <end position="22"/>
    </location>
</feature>
<evidence type="ECO:0000313" key="3">
    <source>
        <dbReference type="EMBL" id="CAL4228568.1"/>
    </source>
</evidence>
<organism evidence="3 4">
    <name type="scientific">Meganyctiphanes norvegica</name>
    <name type="common">Northern krill</name>
    <name type="synonym">Thysanopoda norvegica</name>
    <dbReference type="NCBI Taxonomy" id="48144"/>
    <lineage>
        <taxon>Eukaryota</taxon>
        <taxon>Metazoa</taxon>
        <taxon>Ecdysozoa</taxon>
        <taxon>Arthropoda</taxon>
        <taxon>Crustacea</taxon>
        <taxon>Multicrustacea</taxon>
        <taxon>Malacostraca</taxon>
        <taxon>Eumalacostraca</taxon>
        <taxon>Eucarida</taxon>
        <taxon>Euphausiacea</taxon>
        <taxon>Euphausiidae</taxon>
        <taxon>Meganyctiphanes</taxon>
    </lineage>
</organism>
<sequence length="290" mass="32372">MKLRFLMAYTLVWLQLLALAAATEKYVTIQKVLYRPPMNGEPPAEVLDWLKTKSQESVGAEDGENYFRNIQAPHDNSILIPETSETLETTQKHENDQDVLFGSKLSPLNSSKDDSDMNTSITFEHKNLSLASNPIEDSKANLEDNDIVSDNSSHNTLYLSVERQNPDSSRVKVNIGKSLGLKPMHSKGVKGGKAKDTFSGLNRRDSVNLVNIGTEVKNSLKFMCTNVGLVTIKIEDKEATARQENVSNVVEDEHETGDLATFHPSHRNSDPYGQTYQYNIQDPITGNLEF</sequence>
<evidence type="ECO:0000256" key="1">
    <source>
        <dbReference type="SAM" id="MobiDB-lite"/>
    </source>
</evidence>
<dbReference type="Proteomes" id="UP001497623">
    <property type="component" value="Unassembled WGS sequence"/>
</dbReference>
<name>A0AAV2SNH6_MEGNR</name>
<evidence type="ECO:0000313" key="4">
    <source>
        <dbReference type="Proteomes" id="UP001497623"/>
    </source>
</evidence>
<keyword evidence="4" id="KW-1185">Reference proteome</keyword>
<feature type="chain" id="PRO_5043326707" evidence="2">
    <location>
        <begin position="23"/>
        <end position="290"/>
    </location>
</feature>
<feature type="region of interest" description="Disordered" evidence="1">
    <location>
        <begin position="88"/>
        <end position="116"/>
    </location>
</feature>
<gene>
    <name evidence="3" type="ORF">MNOR_LOCUS39606</name>
</gene>
<evidence type="ECO:0000256" key="2">
    <source>
        <dbReference type="SAM" id="SignalP"/>
    </source>
</evidence>
<proteinExistence type="predicted"/>